<evidence type="ECO:0000256" key="6">
    <source>
        <dbReference type="SAM" id="Phobius"/>
    </source>
</evidence>
<feature type="transmembrane region" description="Helical" evidence="6">
    <location>
        <begin position="400"/>
        <end position="421"/>
    </location>
</feature>
<dbReference type="Pfam" id="PF07690">
    <property type="entry name" value="MFS_1"/>
    <property type="match status" value="1"/>
</dbReference>
<name>A0A2T3AA93_9PEZI</name>
<dbReference type="InterPro" id="IPR011701">
    <property type="entry name" value="MFS"/>
</dbReference>
<feature type="compositionally biased region" description="Low complexity" evidence="5">
    <location>
        <begin position="34"/>
        <end position="53"/>
    </location>
</feature>
<feature type="transmembrane region" description="Helical" evidence="6">
    <location>
        <begin position="642"/>
        <end position="661"/>
    </location>
</feature>
<feature type="transmembrane region" description="Helical" evidence="6">
    <location>
        <begin position="493"/>
        <end position="513"/>
    </location>
</feature>
<dbReference type="GO" id="GO:0022857">
    <property type="term" value="F:transmembrane transporter activity"/>
    <property type="evidence" value="ECO:0007669"/>
    <property type="project" value="InterPro"/>
</dbReference>
<feature type="transmembrane region" description="Helical" evidence="6">
    <location>
        <begin position="695"/>
        <end position="714"/>
    </location>
</feature>
<feature type="transmembrane region" description="Helical" evidence="6">
    <location>
        <begin position="337"/>
        <end position="363"/>
    </location>
</feature>
<dbReference type="FunCoup" id="A0A2T3AA93">
    <property type="interactions" value="56"/>
</dbReference>
<evidence type="ECO:0000256" key="5">
    <source>
        <dbReference type="SAM" id="MobiDB-lite"/>
    </source>
</evidence>
<evidence type="ECO:0000256" key="1">
    <source>
        <dbReference type="ARBA" id="ARBA00004141"/>
    </source>
</evidence>
<dbReference type="OrthoDB" id="2985014at2759"/>
<dbReference type="Proteomes" id="UP000241462">
    <property type="component" value="Unassembled WGS sequence"/>
</dbReference>
<dbReference type="InterPro" id="IPR011051">
    <property type="entry name" value="RmlC_Cupin_sf"/>
</dbReference>
<feature type="region of interest" description="Disordered" evidence="5">
    <location>
        <begin position="71"/>
        <end position="93"/>
    </location>
</feature>
<dbReference type="SUPFAM" id="SSF51182">
    <property type="entry name" value="RmlC-like cupins"/>
    <property type="match status" value="1"/>
</dbReference>
<dbReference type="InterPro" id="IPR014710">
    <property type="entry name" value="RmlC-like_jellyroll"/>
</dbReference>
<feature type="transmembrane region" description="Helical" evidence="6">
    <location>
        <begin position="668"/>
        <end position="689"/>
    </location>
</feature>
<proteinExistence type="predicted"/>
<reference evidence="8 9" key="1">
    <citation type="journal article" date="2018" name="Mycol. Prog.">
        <title>Coniella lustricola, a new species from submerged detritus.</title>
        <authorList>
            <person name="Raudabaugh D.B."/>
            <person name="Iturriaga T."/>
            <person name="Carver A."/>
            <person name="Mondo S."/>
            <person name="Pangilinan J."/>
            <person name="Lipzen A."/>
            <person name="He G."/>
            <person name="Amirebrahimi M."/>
            <person name="Grigoriev I.V."/>
            <person name="Miller A.N."/>
        </authorList>
    </citation>
    <scope>NUCLEOTIDE SEQUENCE [LARGE SCALE GENOMIC DNA]</scope>
    <source>
        <strain evidence="8 9">B22-T-1</strain>
    </source>
</reference>
<feature type="transmembrane region" description="Helical" evidence="6">
    <location>
        <begin position="802"/>
        <end position="820"/>
    </location>
</feature>
<feature type="domain" description="Major facilitator superfamily (MFS) profile" evidence="7">
    <location>
        <begin position="340"/>
        <end position="792"/>
    </location>
</feature>
<feature type="transmembrane region" description="Helical" evidence="6">
    <location>
        <begin position="559"/>
        <end position="580"/>
    </location>
</feature>
<evidence type="ECO:0000256" key="3">
    <source>
        <dbReference type="ARBA" id="ARBA00022989"/>
    </source>
</evidence>
<evidence type="ECO:0000313" key="9">
    <source>
        <dbReference type="Proteomes" id="UP000241462"/>
    </source>
</evidence>
<comment type="subcellular location">
    <subcellularLocation>
        <location evidence="1">Membrane</location>
        <topology evidence="1">Multi-pass membrane protein</topology>
    </subcellularLocation>
</comment>
<feature type="transmembrane region" description="Helical" evidence="6">
    <location>
        <begin position="601"/>
        <end position="622"/>
    </location>
</feature>
<feature type="transmembrane region" description="Helical" evidence="6">
    <location>
        <begin position="375"/>
        <end position="393"/>
    </location>
</feature>
<keyword evidence="3 6" id="KW-1133">Transmembrane helix</keyword>
<evidence type="ECO:0000256" key="4">
    <source>
        <dbReference type="ARBA" id="ARBA00023136"/>
    </source>
</evidence>
<dbReference type="PANTHER" id="PTHR23501:SF198">
    <property type="entry name" value="AZOLE RESISTANCE PROTEIN 1-RELATED"/>
    <property type="match status" value="1"/>
</dbReference>
<accession>A0A2T3AA93</accession>
<keyword evidence="2 6" id="KW-0812">Transmembrane</keyword>
<dbReference type="InParanoid" id="A0A2T3AA93"/>
<keyword evidence="9" id="KW-1185">Reference proteome</keyword>
<protein>
    <submittedName>
        <fullName evidence="8">Major facilitator superfamily domain-containing protein</fullName>
    </submittedName>
</protein>
<dbReference type="SUPFAM" id="SSF103473">
    <property type="entry name" value="MFS general substrate transporter"/>
    <property type="match status" value="1"/>
</dbReference>
<keyword evidence="4 6" id="KW-0472">Membrane</keyword>
<gene>
    <name evidence="8" type="ORF">BD289DRAFT_482018</name>
</gene>
<feature type="transmembrane region" description="Helical" evidence="6">
    <location>
        <begin position="463"/>
        <end position="487"/>
    </location>
</feature>
<dbReference type="CDD" id="cd17502">
    <property type="entry name" value="MFS_Azr1_MDR_like"/>
    <property type="match status" value="1"/>
</dbReference>
<dbReference type="InterPro" id="IPR036259">
    <property type="entry name" value="MFS_trans_sf"/>
</dbReference>
<dbReference type="AlphaFoldDB" id="A0A2T3AA93"/>
<dbReference type="InterPro" id="IPR020846">
    <property type="entry name" value="MFS_dom"/>
</dbReference>
<feature type="transmembrane region" description="Helical" evidence="6">
    <location>
        <begin position="427"/>
        <end position="451"/>
    </location>
</feature>
<evidence type="ECO:0000259" key="7">
    <source>
        <dbReference type="PROSITE" id="PS50850"/>
    </source>
</evidence>
<feature type="compositionally biased region" description="Basic and acidic residues" evidence="5">
    <location>
        <begin position="72"/>
        <end position="88"/>
    </location>
</feature>
<dbReference type="Gene3D" id="1.20.1250.20">
    <property type="entry name" value="MFS general substrate transporter like domains"/>
    <property type="match status" value="2"/>
</dbReference>
<evidence type="ECO:0000256" key="2">
    <source>
        <dbReference type="ARBA" id="ARBA00022692"/>
    </source>
</evidence>
<dbReference type="PANTHER" id="PTHR23501">
    <property type="entry name" value="MAJOR FACILITATOR SUPERFAMILY"/>
    <property type="match status" value="1"/>
</dbReference>
<dbReference type="GO" id="GO:0005886">
    <property type="term" value="C:plasma membrane"/>
    <property type="evidence" value="ECO:0007669"/>
    <property type="project" value="TreeGrafter"/>
</dbReference>
<dbReference type="PROSITE" id="PS50850">
    <property type="entry name" value="MFS"/>
    <property type="match status" value="1"/>
</dbReference>
<organism evidence="8 9">
    <name type="scientific">Coniella lustricola</name>
    <dbReference type="NCBI Taxonomy" id="2025994"/>
    <lineage>
        <taxon>Eukaryota</taxon>
        <taxon>Fungi</taxon>
        <taxon>Dikarya</taxon>
        <taxon>Ascomycota</taxon>
        <taxon>Pezizomycotina</taxon>
        <taxon>Sordariomycetes</taxon>
        <taxon>Sordariomycetidae</taxon>
        <taxon>Diaporthales</taxon>
        <taxon>Schizoparmaceae</taxon>
        <taxon>Coniella</taxon>
    </lineage>
</organism>
<dbReference type="Gene3D" id="2.60.120.10">
    <property type="entry name" value="Jelly Rolls"/>
    <property type="match status" value="1"/>
</dbReference>
<dbReference type="EMBL" id="KZ678426">
    <property type="protein sequence ID" value="PSR88629.1"/>
    <property type="molecule type" value="Genomic_DNA"/>
</dbReference>
<feature type="region of interest" description="Disordered" evidence="5">
    <location>
        <begin position="30"/>
        <end position="54"/>
    </location>
</feature>
<feature type="transmembrane region" description="Helical" evidence="6">
    <location>
        <begin position="726"/>
        <end position="752"/>
    </location>
</feature>
<sequence>MVYGWQLWLSPRPTQRSKYVHDENVLVLEDDGNNEAASATRSTTTSSSSSSNETAKHVQIFYDFHTHKGHRATKETHYRSSKTVRDGESGPPLHIHLRQTETFEVEQGVLGVVKNGVEYAIRKEDGPVSIPPGVRHKFWFHATSDQDLIFNVCVDPEGLDHGFDESFMRNLQGYNRDCAKHGIPPSLFQILLFLYDSDVVITPPFWTPIWLLKGLHHVFAYWIGAGLLGVQYDMTGADVFVPVLQDKDKTPPAAKSKHNANSMSAVTTEITEVLMTPALDLVNNHDSLSKHMSNIQPGRPSQTLEIEDGAATVADEEPLSGAATAEDETKYPTGIRFWLIILCNAVVLVFMGLDVSIVSTAVPSITDEFHTVRDVGWYSSAFRLCNCSFAFMFGKLYTLFAVRTVFLTSLAIFMCGSLLSATAPSSLVFIISRAICGFGCIGVIQGCFFMITHLVPLRKRPALTGALAAAEGVADIASPSIGGFIIGRLSWRWCFWINLPMGVASFLIIAFTLRLDQQPSPLTFSQKLVELDLVGNALFVPALTSLFLALSWAGTTYSWTSGTVLGLLATFVVLLACFVYDQYRRGDRATLPPRIMSNRSVLAGVLFASCTNATMGILVYYLPTYFQTVREFSPTRSGYLMIPFLVANLVGFLLHGGAVTAVGYYTPFMLLGSVLMPIFAGLLTTLTASTATGKVLGYTSAMGFAAGVGFQGPQSAVQTVLPTKDAALGLGVIMFAQQFGPAVFVVAAQSIFLNRLSDNLRDGLGVDVPVAELGGLTDIKTLVGEANIARALGVLDASLMQAWYLPVGLAAATMVGSLAMEWRSVKDRKRD</sequence>
<evidence type="ECO:0000313" key="8">
    <source>
        <dbReference type="EMBL" id="PSR88629.1"/>
    </source>
</evidence>